<dbReference type="AlphaFoldDB" id="A0A067CCJ1"/>
<dbReference type="OrthoDB" id="79045at2759"/>
<dbReference type="PROSITE" id="PS50222">
    <property type="entry name" value="EF_HAND_2"/>
    <property type="match status" value="3"/>
</dbReference>
<evidence type="ECO:0000256" key="2">
    <source>
        <dbReference type="SAM" id="MobiDB-lite"/>
    </source>
</evidence>
<dbReference type="STRING" id="695850.A0A067CCJ1"/>
<dbReference type="Gene3D" id="1.10.238.10">
    <property type="entry name" value="EF-hand"/>
    <property type="match status" value="2"/>
</dbReference>
<feature type="domain" description="EF-hand" evidence="3">
    <location>
        <begin position="98"/>
        <end position="133"/>
    </location>
</feature>
<proteinExistence type="predicted"/>
<dbReference type="PANTHER" id="PTHR20875">
    <property type="entry name" value="EF-HAND CALCIUM-BINDING DOMAIN-CONTAINING PROTEIN 6-RELATED"/>
    <property type="match status" value="1"/>
</dbReference>
<accession>A0A067CCJ1</accession>
<keyword evidence="1" id="KW-0106">Calcium</keyword>
<dbReference type="EMBL" id="KK583211">
    <property type="protein sequence ID" value="KDO28494.1"/>
    <property type="molecule type" value="Genomic_DNA"/>
</dbReference>
<dbReference type="InterPro" id="IPR002048">
    <property type="entry name" value="EF_hand_dom"/>
</dbReference>
<evidence type="ECO:0000256" key="1">
    <source>
        <dbReference type="ARBA" id="ARBA00022837"/>
    </source>
</evidence>
<dbReference type="SUPFAM" id="SSF47473">
    <property type="entry name" value="EF-hand"/>
    <property type="match status" value="1"/>
</dbReference>
<evidence type="ECO:0000313" key="5">
    <source>
        <dbReference type="Proteomes" id="UP000030745"/>
    </source>
</evidence>
<evidence type="ECO:0000259" key="3">
    <source>
        <dbReference type="PROSITE" id="PS50222"/>
    </source>
</evidence>
<sequence length="309" mass="34227">MGGAVSTVVTQELGKPCDVSDIPDGDWKAAKDEVARLRQLLANLQSDAAHVHAAPEPAMDPKSSDESKEGRALWTSSAASRDPASGALVGQIRTKLFERYDSLRACFLKIDIDRSGYLSRDEFMFSMANLGLPMTDEDFDVVQASYPHKEAAGDHDRGIGYLEFIKLMTDELRYTPGSGEDEADGNYFRQTTHGTSFPPMRELESTSMHHRPDVRPHTVAAAPPALARLRHTFNRQIFGTFNNMKDAFKAADKDRSGFVEPSELVALLHDVLGIQASERDILDLLDAFDANRDGKLAYSEFVKCLSQMR</sequence>
<feature type="domain" description="EF-hand" evidence="3">
    <location>
        <begin position="276"/>
        <end position="309"/>
    </location>
</feature>
<protein>
    <recommendedName>
        <fullName evidence="3">EF-hand domain-containing protein</fullName>
    </recommendedName>
</protein>
<dbReference type="CDD" id="cd00051">
    <property type="entry name" value="EFh"/>
    <property type="match status" value="2"/>
</dbReference>
<organism evidence="4 5">
    <name type="scientific">Saprolegnia parasitica (strain CBS 223.65)</name>
    <dbReference type="NCBI Taxonomy" id="695850"/>
    <lineage>
        <taxon>Eukaryota</taxon>
        <taxon>Sar</taxon>
        <taxon>Stramenopiles</taxon>
        <taxon>Oomycota</taxon>
        <taxon>Saprolegniomycetes</taxon>
        <taxon>Saprolegniales</taxon>
        <taxon>Saprolegniaceae</taxon>
        <taxon>Saprolegnia</taxon>
    </lineage>
</organism>
<dbReference type="OMA" id="IKLMTDE"/>
<dbReference type="PANTHER" id="PTHR20875:SF0">
    <property type="entry name" value="GH12158P"/>
    <property type="match status" value="1"/>
</dbReference>
<evidence type="ECO:0000313" key="4">
    <source>
        <dbReference type="EMBL" id="KDO28494.1"/>
    </source>
</evidence>
<name>A0A067CCJ1_SAPPC</name>
<dbReference type="Pfam" id="PF13499">
    <property type="entry name" value="EF-hand_7"/>
    <property type="match status" value="1"/>
</dbReference>
<dbReference type="PROSITE" id="PS00018">
    <property type="entry name" value="EF_HAND_1"/>
    <property type="match status" value="3"/>
</dbReference>
<keyword evidence="5" id="KW-1185">Reference proteome</keyword>
<dbReference type="InterPro" id="IPR018247">
    <property type="entry name" value="EF_Hand_1_Ca_BS"/>
</dbReference>
<dbReference type="KEGG" id="spar:SPRG_06733"/>
<reference evidence="4 5" key="1">
    <citation type="journal article" date="2013" name="PLoS Genet.">
        <title>Distinctive expansion of potential virulence genes in the genome of the oomycete fish pathogen Saprolegnia parasitica.</title>
        <authorList>
            <person name="Jiang R.H."/>
            <person name="de Bruijn I."/>
            <person name="Haas B.J."/>
            <person name="Belmonte R."/>
            <person name="Lobach L."/>
            <person name="Christie J."/>
            <person name="van den Ackerveken G."/>
            <person name="Bottin A."/>
            <person name="Bulone V."/>
            <person name="Diaz-Moreno S.M."/>
            <person name="Dumas B."/>
            <person name="Fan L."/>
            <person name="Gaulin E."/>
            <person name="Govers F."/>
            <person name="Grenville-Briggs L.J."/>
            <person name="Horner N.R."/>
            <person name="Levin J.Z."/>
            <person name="Mammella M."/>
            <person name="Meijer H.J."/>
            <person name="Morris P."/>
            <person name="Nusbaum C."/>
            <person name="Oome S."/>
            <person name="Phillips A.J."/>
            <person name="van Rooyen D."/>
            <person name="Rzeszutek E."/>
            <person name="Saraiva M."/>
            <person name="Secombes C.J."/>
            <person name="Seidl M.F."/>
            <person name="Snel B."/>
            <person name="Stassen J.H."/>
            <person name="Sykes S."/>
            <person name="Tripathy S."/>
            <person name="van den Berg H."/>
            <person name="Vega-Arreguin J.C."/>
            <person name="Wawra S."/>
            <person name="Young S.K."/>
            <person name="Zeng Q."/>
            <person name="Dieguez-Uribeondo J."/>
            <person name="Russ C."/>
            <person name="Tyler B.M."/>
            <person name="van West P."/>
        </authorList>
    </citation>
    <scope>NUCLEOTIDE SEQUENCE [LARGE SCALE GENOMIC DNA]</scope>
    <source>
        <strain evidence="4 5">CBS 223.65</strain>
    </source>
</reference>
<feature type="domain" description="EF-hand" evidence="3">
    <location>
        <begin position="239"/>
        <end position="274"/>
    </location>
</feature>
<gene>
    <name evidence="4" type="ORF">SPRG_06733</name>
</gene>
<dbReference type="SMART" id="SM00054">
    <property type="entry name" value="EFh"/>
    <property type="match status" value="3"/>
</dbReference>
<dbReference type="Pfam" id="PF13202">
    <property type="entry name" value="EF-hand_5"/>
    <property type="match status" value="1"/>
</dbReference>
<dbReference type="Proteomes" id="UP000030745">
    <property type="component" value="Unassembled WGS sequence"/>
</dbReference>
<feature type="compositionally biased region" description="Basic and acidic residues" evidence="2">
    <location>
        <begin position="62"/>
        <end position="71"/>
    </location>
</feature>
<dbReference type="InterPro" id="IPR011992">
    <property type="entry name" value="EF-hand-dom_pair"/>
</dbReference>
<dbReference type="VEuPathDB" id="FungiDB:SPRG_06733"/>
<dbReference type="InterPro" id="IPR052603">
    <property type="entry name" value="EFCB6"/>
</dbReference>
<dbReference type="GeneID" id="24129061"/>
<dbReference type="RefSeq" id="XP_012200930.1">
    <property type="nucleotide sequence ID" value="XM_012345540.1"/>
</dbReference>
<dbReference type="GO" id="GO:0005509">
    <property type="term" value="F:calcium ion binding"/>
    <property type="evidence" value="ECO:0007669"/>
    <property type="project" value="InterPro"/>
</dbReference>
<feature type="region of interest" description="Disordered" evidence="2">
    <location>
        <begin position="49"/>
        <end position="78"/>
    </location>
</feature>